<keyword evidence="3" id="KW-1185">Reference proteome</keyword>
<dbReference type="AlphaFoldDB" id="A0A5N4EIF0"/>
<accession>A0A5N4EIF0</accession>
<evidence type="ECO:0000256" key="1">
    <source>
        <dbReference type="SAM" id="MobiDB-lite"/>
    </source>
</evidence>
<protein>
    <submittedName>
        <fullName evidence="2">Uncharacterized protein</fullName>
    </submittedName>
</protein>
<comment type="caution">
    <text evidence="2">The sequence shown here is derived from an EMBL/GenBank/DDBJ whole genome shotgun (WGS) entry which is preliminary data.</text>
</comment>
<feature type="compositionally biased region" description="Pro residues" evidence="1">
    <location>
        <begin position="105"/>
        <end position="116"/>
    </location>
</feature>
<reference evidence="2 3" key="1">
    <citation type="journal article" date="2019" name="Mol. Ecol. Resour.">
        <title>Improving Illumina assemblies with Hi-C and long reads: an example with the North African dromedary.</title>
        <authorList>
            <person name="Elbers J.P."/>
            <person name="Rogers M.F."/>
            <person name="Perelman P.L."/>
            <person name="Proskuryakova A.A."/>
            <person name="Serdyukova N.A."/>
            <person name="Johnson W.E."/>
            <person name="Horin P."/>
            <person name="Corander J."/>
            <person name="Murphy D."/>
            <person name="Burger P.A."/>
        </authorList>
    </citation>
    <scope>NUCLEOTIDE SEQUENCE [LARGE SCALE GENOMIC DNA]</scope>
    <source>
        <strain evidence="2">Drom800</strain>
        <tissue evidence="2">Blood</tissue>
    </source>
</reference>
<sequence length="130" mass="13811">MAFETAALVPPPPFPHRPKLAWVASARGMEPEDPSGNGRQALEGLPGVLVRKESSRPGANSGLGYLKSGWGWGTNRCIEKEACLARAKGKVSSLPPWTLRRKPGCPRPAPRPPRPPTSRGAKLLYPGGAA</sequence>
<organism evidence="2 3">
    <name type="scientific">Camelus dromedarius</name>
    <name type="common">Dromedary</name>
    <name type="synonym">Arabian camel</name>
    <dbReference type="NCBI Taxonomy" id="9838"/>
    <lineage>
        <taxon>Eukaryota</taxon>
        <taxon>Metazoa</taxon>
        <taxon>Chordata</taxon>
        <taxon>Craniata</taxon>
        <taxon>Vertebrata</taxon>
        <taxon>Euteleostomi</taxon>
        <taxon>Mammalia</taxon>
        <taxon>Eutheria</taxon>
        <taxon>Laurasiatheria</taxon>
        <taxon>Artiodactyla</taxon>
        <taxon>Tylopoda</taxon>
        <taxon>Camelidae</taxon>
        <taxon>Camelus</taxon>
    </lineage>
</organism>
<evidence type="ECO:0000313" key="2">
    <source>
        <dbReference type="EMBL" id="KAB1282786.1"/>
    </source>
</evidence>
<gene>
    <name evidence="2" type="ORF">Cadr_000001514</name>
</gene>
<name>A0A5N4EIF0_CAMDR</name>
<dbReference type="Proteomes" id="UP000299084">
    <property type="component" value="Unassembled WGS sequence"/>
</dbReference>
<proteinExistence type="predicted"/>
<feature type="region of interest" description="Disordered" evidence="1">
    <location>
        <begin position="95"/>
        <end position="130"/>
    </location>
</feature>
<evidence type="ECO:0000313" key="3">
    <source>
        <dbReference type="Proteomes" id="UP000299084"/>
    </source>
</evidence>
<dbReference type="EMBL" id="JWIN03000002">
    <property type="protein sequence ID" value="KAB1282786.1"/>
    <property type="molecule type" value="Genomic_DNA"/>
</dbReference>